<evidence type="ECO:0008006" key="3">
    <source>
        <dbReference type="Google" id="ProtNLM"/>
    </source>
</evidence>
<dbReference type="InterPro" id="IPR016181">
    <property type="entry name" value="Acyl_CoA_acyltransferase"/>
</dbReference>
<sequence>MIEIVPFIPSHLALVDLQPAQAEARALIAGDYAAALAEAGPAVSLAADRQLRGCMGLAWQWPGRAVVWAMLSDRIGPSGMVALSLRAARWLDSHDWRRIEAHVAPDHAAGHRWVSLFGFIHEARLRRYTPTGGDVDLYALTRGGV</sequence>
<comment type="caution">
    <text evidence="1">The sequence shown here is derived from an EMBL/GenBank/DDBJ whole genome shotgun (WGS) entry which is preliminary data.</text>
</comment>
<dbReference type="Proteomes" id="UP000245461">
    <property type="component" value="Unassembled WGS sequence"/>
</dbReference>
<dbReference type="EMBL" id="QGLE01000002">
    <property type="protein sequence ID" value="PWR24984.1"/>
    <property type="molecule type" value="Genomic_DNA"/>
</dbReference>
<name>A0A317EFB2_9PROT</name>
<dbReference type="RefSeq" id="WP_109902975.1">
    <property type="nucleotide sequence ID" value="NZ_QGLE01000002.1"/>
</dbReference>
<keyword evidence="2" id="KW-1185">Reference proteome</keyword>
<evidence type="ECO:0000313" key="2">
    <source>
        <dbReference type="Proteomes" id="UP000245461"/>
    </source>
</evidence>
<reference evidence="1 2" key="1">
    <citation type="submission" date="2018-05" db="EMBL/GenBank/DDBJ databases">
        <title>Zavarzinia sp. HR-AS.</title>
        <authorList>
            <person name="Lee Y."/>
            <person name="Jeon C.O."/>
        </authorList>
    </citation>
    <scope>NUCLEOTIDE SEQUENCE [LARGE SCALE GENOMIC DNA]</scope>
    <source>
        <strain evidence="1 2">HR-AS</strain>
    </source>
</reference>
<evidence type="ECO:0000313" key="1">
    <source>
        <dbReference type="EMBL" id="PWR24984.1"/>
    </source>
</evidence>
<dbReference type="OrthoDB" id="8480893at2"/>
<accession>A0A317EFB2</accession>
<protein>
    <recommendedName>
        <fullName evidence="3">N-acetyltransferase domain-containing protein</fullName>
    </recommendedName>
</protein>
<dbReference type="SUPFAM" id="SSF55729">
    <property type="entry name" value="Acyl-CoA N-acyltransferases (Nat)"/>
    <property type="match status" value="1"/>
</dbReference>
<gene>
    <name evidence="1" type="ORF">DKG74_04235</name>
</gene>
<dbReference type="AlphaFoldDB" id="A0A317EFB2"/>
<proteinExistence type="predicted"/>
<organism evidence="1 2">
    <name type="scientific">Zavarzinia aquatilis</name>
    <dbReference type="NCBI Taxonomy" id="2211142"/>
    <lineage>
        <taxon>Bacteria</taxon>
        <taxon>Pseudomonadati</taxon>
        <taxon>Pseudomonadota</taxon>
        <taxon>Alphaproteobacteria</taxon>
        <taxon>Rhodospirillales</taxon>
        <taxon>Zavarziniaceae</taxon>
        <taxon>Zavarzinia</taxon>
    </lineage>
</organism>
<dbReference type="Gene3D" id="3.40.630.30">
    <property type="match status" value="1"/>
</dbReference>